<dbReference type="CDD" id="cd07264">
    <property type="entry name" value="VOC_like"/>
    <property type="match status" value="1"/>
</dbReference>
<evidence type="ECO:0000313" key="3">
    <source>
        <dbReference type="Proteomes" id="UP001183202"/>
    </source>
</evidence>
<dbReference type="InterPro" id="IPR050383">
    <property type="entry name" value="GlyoxalaseI/FosfomycinResist"/>
</dbReference>
<dbReference type="InterPro" id="IPR004360">
    <property type="entry name" value="Glyas_Fos-R_dOase_dom"/>
</dbReference>
<dbReference type="PROSITE" id="PS51819">
    <property type="entry name" value="VOC"/>
    <property type="match status" value="1"/>
</dbReference>
<dbReference type="PANTHER" id="PTHR21366:SF22">
    <property type="entry name" value="VOC DOMAIN-CONTAINING PROTEIN"/>
    <property type="match status" value="1"/>
</dbReference>
<evidence type="ECO:0000313" key="2">
    <source>
        <dbReference type="EMBL" id="MDT0352216.1"/>
    </source>
</evidence>
<accession>A0ABU2NEP3</accession>
<keyword evidence="3" id="KW-1185">Reference proteome</keyword>
<dbReference type="Gene3D" id="3.10.180.10">
    <property type="entry name" value="2,3-Dihydroxybiphenyl 1,2-Dioxygenase, domain 1"/>
    <property type="match status" value="1"/>
</dbReference>
<dbReference type="RefSeq" id="WP_311558724.1">
    <property type="nucleotide sequence ID" value="NZ_JAVREJ010000017.1"/>
</dbReference>
<gene>
    <name evidence="2" type="ORF">RM445_22050</name>
</gene>
<proteinExistence type="predicted"/>
<feature type="domain" description="VOC" evidence="1">
    <location>
        <begin position="3"/>
        <end position="120"/>
    </location>
</feature>
<dbReference type="Pfam" id="PF00903">
    <property type="entry name" value="Glyoxalase"/>
    <property type="match status" value="1"/>
</dbReference>
<dbReference type="PANTHER" id="PTHR21366">
    <property type="entry name" value="GLYOXALASE FAMILY PROTEIN"/>
    <property type="match status" value="1"/>
</dbReference>
<dbReference type="InterPro" id="IPR029068">
    <property type="entry name" value="Glyas_Bleomycin-R_OHBP_Dase"/>
</dbReference>
<dbReference type="SUPFAM" id="SSF54593">
    <property type="entry name" value="Glyoxalase/Bleomycin resistance protein/Dihydroxybiphenyl dioxygenase"/>
    <property type="match status" value="1"/>
</dbReference>
<dbReference type="EMBL" id="JAVREJ010000017">
    <property type="protein sequence ID" value="MDT0352216.1"/>
    <property type="molecule type" value="Genomic_DNA"/>
</dbReference>
<organism evidence="2 3">
    <name type="scientific">Pseudonocardia charpentierae</name>
    <dbReference type="NCBI Taxonomy" id="3075545"/>
    <lineage>
        <taxon>Bacteria</taxon>
        <taxon>Bacillati</taxon>
        <taxon>Actinomycetota</taxon>
        <taxon>Actinomycetes</taxon>
        <taxon>Pseudonocardiales</taxon>
        <taxon>Pseudonocardiaceae</taxon>
        <taxon>Pseudonocardia</taxon>
    </lineage>
</organism>
<dbReference type="InterPro" id="IPR037523">
    <property type="entry name" value="VOC_core"/>
</dbReference>
<name>A0ABU2NEP3_9PSEU</name>
<reference evidence="3" key="1">
    <citation type="submission" date="2023-07" db="EMBL/GenBank/DDBJ databases">
        <title>30 novel species of actinomycetes from the DSMZ collection.</title>
        <authorList>
            <person name="Nouioui I."/>
        </authorList>
    </citation>
    <scope>NUCLEOTIDE SEQUENCE [LARGE SCALE GENOMIC DNA]</scope>
    <source>
        <strain evidence="3">DSM 45834</strain>
    </source>
</reference>
<evidence type="ECO:0000259" key="1">
    <source>
        <dbReference type="PROSITE" id="PS51819"/>
    </source>
</evidence>
<comment type="caution">
    <text evidence="2">The sequence shown here is derived from an EMBL/GenBank/DDBJ whole genome shotgun (WGS) entry which is preliminary data.</text>
</comment>
<sequence>MPHLGHVIVYVSDLAASVAFYRDVAGLEHRFTDAGYAEFATGPTRFALYERRRAEWLTGHPVTPGPGAEVVLLVPDVDAVATGLRDRGVPLLSGPADRPWGHRTLHVADPDGFVVEFAQEIPRARSRRDDG</sequence>
<dbReference type="Proteomes" id="UP001183202">
    <property type="component" value="Unassembled WGS sequence"/>
</dbReference>
<protein>
    <submittedName>
        <fullName evidence="2">VOC family protein</fullName>
    </submittedName>
</protein>